<keyword evidence="2" id="KW-0472">Membrane</keyword>
<dbReference type="Gene3D" id="3.40.50.720">
    <property type="entry name" value="NAD(P)-binding Rossmann-like Domain"/>
    <property type="match status" value="2"/>
</dbReference>
<dbReference type="EMBL" id="KK120694">
    <property type="protein sequence ID" value="KFM78837.1"/>
    <property type="molecule type" value="Genomic_DNA"/>
</dbReference>
<feature type="non-terminal residue" evidence="3">
    <location>
        <position position="514"/>
    </location>
</feature>
<dbReference type="STRING" id="407821.A0A087UN98"/>
<keyword evidence="2" id="KW-1133">Transmembrane helix</keyword>
<reference evidence="3 4" key="1">
    <citation type="submission" date="2013-11" db="EMBL/GenBank/DDBJ databases">
        <title>Genome sequencing of Stegodyphus mimosarum.</title>
        <authorList>
            <person name="Bechsgaard J."/>
        </authorList>
    </citation>
    <scope>NUCLEOTIDE SEQUENCE [LARGE SCALE GENOMIC DNA]</scope>
</reference>
<organism evidence="3 4">
    <name type="scientific">Stegodyphus mimosarum</name>
    <name type="common">African social velvet spider</name>
    <dbReference type="NCBI Taxonomy" id="407821"/>
    <lineage>
        <taxon>Eukaryota</taxon>
        <taxon>Metazoa</taxon>
        <taxon>Ecdysozoa</taxon>
        <taxon>Arthropoda</taxon>
        <taxon>Chelicerata</taxon>
        <taxon>Arachnida</taxon>
        <taxon>Araneae</taxon>
        <taxon>Araneomorphae</taxon>
        <taxon>Entelegynae</taxon>
        <taxon>Eresoidea</taxon>
        <taxon>Eresidae</taxon>
        <taxon>Stegodyphus</taxon>
    </lineage>
</organism>
<proteinExistence type="predicted"/>
<evidence type="ECO:0000256" key="2">
    <source>
        <dbReference type="SAM" id="Phobius"/>
    </source>
</evidence>
<evidence type="ECO:0000313" key="4">
    <source>
        <dbReference type="Proteomes" id="UP000054359"/>
    </source>
</evidence>
<dbReference type="InterPro" id="IPR020904">
    <property type="entry name" value="Sc_DH/Rdtase_CS"/>
</dbReference>
<dbReference type="PRINTS" id="PR00080">
    <property type="entry name" value="SDRFAMILY"/>
</dbReference>
<evidence type="ECO:0000313" key="3">
    <source>
        <dbReference type="EMBL" id="KFM78837.1"/>
    </source>
</evidence>
<dbReference type="Pfam" id="PF00106">
    <property type="entry name" value="adh_short"/>
    <property type="match status" value="2"/>
</dbReference>
<gene>
    <name evidence="3" type="ORF">X975_25751</name>
</gene>
<keyword evidence="1" id="KW-0560">Oxidoreductase</keyword>
<feature type="transmembrane region" description="Helical" evidence="2">
    <location>
        <begin position="20"/>
        <end position="36"/>
    </location>
</feature>
<dbReference type="PANTHER" id="PTHR43313:SF36">
    <property type="entry name" value="D-BETA-HYDROXYBUTYRATE DEHYDROGENASE, MITOCHONDRIAL"/>
    <property type="match status" value="1"/>
</dbReference>
<dbReference type="Proteomes" id="UP000054359">
    <property type="component" value="Unassembled WGS sequence"/>
</dbReference>
<dbReference type="PROSITE" id="PS00061">
    <property type="entry name" value="ADH_SHORT"/>
    <property type="match status" value="2"/>
</dbReference>
<dbReference type="PRINTS" id="PR00081">
    <property type="entry name" value="GDHRDH"/>
</dbReference>
<evidence type="ECO:0000256" key="1">
    <source>
        <dbReference type="ARBA" id="ARBA00023002"/>
    </source>
</evidence>
<keyword evidence="4" id="KW-1185">Reference proteome</keyword>
<dbReference type="OrthoDB" id="2102561at2759"/>
<dbReference type="AlphaFoldDB" id="A0A087UN98"/>
<name>A0A087UN98_STEMI</name>
<accession>A0A087UN98</accession>
<dbReference type="GO" id="GO:0008202">
    <property type="term" value="P:steroid metabolic process"/>
    <property type="evidence" value="ECO:0007669"/>
    <property type="project" value="TreeGrafter"/>
</dbReference>
<dbReference type="InterPro" id="IPR002347">
    <property type="entry name" value="SDR_fam"/>
</dbReference>
<protein>
    <submittedName>
        <fullName evidence="3">Estradiol 17-beta-dehydrogenase 2</fullName>
    </submittedName>
</protein>
<dbReference type="OMA" id="CESKGRL"/>
<keyword evidence="2" id="KW-0812">Transmembrane</keyword>
<sequence>MAYDPNLKLLKQSVKQWCRNYQIAIILAVCLVLILPKGLQWTLFYVGSILFLTMKIADMVNYLKPRQKIAPNGKCVFITGCDTGFGHLLAKELHKEGFEVFAGCLFPEGNGAKELQNYSSYSIHIIPLDVTSEDSLSKAYQYVANRVKDKGLWAVVNNAGINVGGEVLWIEMDVIQKIFEVNTLGVIRVTKKFLPLLCESKGRLVTVASTAGRVAVGVLAAYSSSKHAVIGFCNSLRQEMYPFGVEVVTIEPLGYRTDMVRTGVTNLQRTWDSAPPDVKALFPEDYFEAKLRLQSEKFDKLFDKVEPINKAVLITGCDSGFGHHLVKRLDSRGYQVFACCLFPDGEGAVELRNSCSDRLHVLGLDVTDDDSVKEAVTYVEQNLGNSDFWAIVNNAGIYRGNNAELSSMEDYKYTMEVNAFGLARVTKAFLPLLRQFKGRVVNLTSLAGKLTGPHITPYTMSKHAAKAFSECLAQEMETWGIKVISVEPEFFRTAMTNSKAIGMHLKKTFQDLNP</sequence>
<dbReference type="SUPFAM" id="SSF51735">
    <property type="entry name" value="NAD(P)-binding Rossmann-fold domains"/>
    <property type="match status" value="2"/>
</dbReference>
<dbReference type="PANTHER" id="PTHR43313">
    <property type="entry name" value="SHORT-CHAIN DEHYDROGENASE/REDUCTASE FAMILY 9C"/>
    <property type="match status" value="1"/>
</dbReference>
<dbReference type="InterPro" id="IPR036291">
    <property type="entry name" value="NAD(P)-bd_dom_sf"/>
</dbReference>
<dbReference type="GO" id="GO:0016491">
    <property type="term" value="F:oxidoreductase activity"/>
    <property type="evidence" value="ECO:0007669"/>
    <property type="project" value="UniProtKB-KW"/>
</dbReference>